<keyword evidence="2" id="KW-0067">ATP-binding</keyword>
<dbReference type="AlphaFoldDB" id="A0A382RQB2"/>
<evidence type="ECO:0000259" key="3">
    <source>
        <dbReference type="Pfam" id="PF17757"/>
    </source>
</evidence>
<dbReference type="InterPro" id="IPR004807">
    <property type="entry name" value="UvrB"/>
</dbReference>
<dbReference type="GO" id="GO:0003677">
    <property type="term" value="F:DNA binding"/>
    <property type="evidence" value="ECO:0007669"/>
    <property type="project" value="InterPro"/>
</dbReference>
<evidence type="ECO:0000313" key="4">
    <source>
        <dbReference type="EMBL" id="SVC98831.1"/>
    </source>
</evidence>
<dbReference type="InterPro" id="IPR041471">
    <property type="entry name" value="UvrB_inter"/>
</dbReference>
<evidence type="ECO:0000256" key="2">
    <source>
        <dbReference type="ARBA" id="ARBA00022840"/>
    </source>
</evidence>
<dbReference type="EMBL" id="UINC01122800">
    <property type="protein sequence ID" value="SVC98831.1"/>
    <property type="molecule type" value="Genomic_DNA"/>
</dbReference>
<feature type="non-terminal residue" evidence="4">
    <location>
        <position position="313"/>
    </location>
</feature>
<dbReference type="GO" id="GO:0006289">
    <property type="term" value="P:nucleotide-excision repair"/>
    <property type="evidence" value="ECO:0007669"/>
    <property type="project" value="InterPro"/>
</dbReference>
<accession>A0A382RQB2</accession>
<gene>
    <name evidence="4" type="ORF">METZ01_LOCUS351685</name>
</gene>
<dbReference type="GO" id="GO:0005524">
    <property type="term" value="F:ATP binding"/>
    <property type="evidence" value="ECO:0007669"/>
    <property type="project" value="UniProtKB-KW"/>
</dbReference>
<reference evidence="4" key="1">
    <citation type="submission" date="2018-05" db="EMBL/GenBank/DDBJ databases">
        <authorList>
            <person name="Lanie J.A."/>
            <person name="Ng W.-L."/>
            <person name="Kazmierczak K.M."/>
            <person name="Andrzejewski T.M."/>
            <person name="Davidsen T.M."/>
            <person name="Wayne K.J."/>
            <person name="Tettelin H."/>
            <person name="Glass J.I."/>
            <person name="Rusch D."/>
            <person name="Podicherti R."/>
            <person name="Tsui H.-C.T."/>
            <person name="Winkler M.E."/>
        </authorList>
    </citation>
    <scope>NUCLEOTIDE SEQUENCE</scope>
</reference>
<dbReference type="Pfam" id="PF17757">
    <property type="entry name" value="UvrB_inter"/>
    <property type="match status" value="1"/>
</dbReference>
<name>A0A382RQB2_9ZZZZ</name>
<dbReference type="SUPFAM" id="SSF52540">
    <property type="entry name" value="P-loop containing nucleoside triphosphate hydrolases"/>
    <property type="match status" value="1"/>
</dbReference>
<proteinExistence type="predicted"/>
<evidence type="ECO:0000256" key="1">
    <source>
        <dbReference type="ARBA" id="ARBA00022741"/>
    </source>
</evidence>
<dbReference type="Gene3D" id="3.30.2060.10">
    <property type="entry name" value="Penicillin-binding protein 1b domain"/>
    <property type="match status" value="1"/>
</dbReference>
<organism evidence="4">
    <name type="scientific">marine metagenome</name>
    <dbReference type="NCBI Taxonomy" id="408172"/>
    <lineage>
        <taxon>unclassified sequences</taxon>
        <taxon>metagenomes</taxon>
        <taxon>ecological metagenomes</taxon>
    </lineage>
</organism>
<dbReference type="InterPro" id="IPR027417">
    <property type="entry name" value="P-loop_NTPase"/>
</dbReference>
<feature type="domain" description="UvrB interaction" evidence="3">
    <location>
        <begin position="140"/>
        <end position="219"/>
    </location>
</feature>
<sequence length="313" mass="35192">MSVNNPLLNELSSIVKVRRFSEAIKNNKNASLVLPGPVPRGYFIAAISLTNKLVVVSEDAFGLYHESLGVKPLLFDYIPADEGDDIAPKVFSNNPNNEINSRLLSKPNANTSVIYTEHDLETHVALPELSNDGGFNSVGLGENIAIKDLINTLNKRGYVENKEAKFYGEYAHRGGIIDVFPPNTNNPARIELYGDYITSIRMYNPTSQLSLDQIDQIYIPELNPALSKDNTITYKNMYLNNGYIILYVNTDNKSCVIRNYDQRKNNTKTYTLKTRRLNIKEDMGKTDSCITTLFVVGGDKKERTVLHKNTVYI</sequence>
<keyword evidence="1" id="KW-0547">Nucleotide-binding</keyword>
<dbReference type="PANTHER" id="PTHR24029">
    <property type="entry name" value="UVRABC SYSTEM PROTEIN B"/>
    <property type="match status" value="1"/>
</dbReference>
<dbReference type="PANTHER" id="PTHR24029:SF1">
    <property type="entry name" value="TRANSCRIPTION-REPAIR-COUPLING FACTOR"/>
    <property type="match status" value="1"/>
</dbReference>
<dbReference type="GO" id="GO:0016887">
    <property type="term" value="F:ATP hydrolysis activity"/>
    <property type="evidence" value="ECO:0007669"/>
    <property type="project" value="InterPro"/>
</dbReference>
<dbReference type="GO" id="GO:0009380">
    <property type="term" value="C:excinuclease repair complex"/>
    <property type="evidence" value="ECO:0007669"/>
    <property type="project" value="InterPro"/>
</dbReference>
<protein>
    <recommendedName>
        <fullName evidence="3">UvrB interaction domain-containing protein</fullName>
    </recommendedName>
</protein>